<sequence>MKISLLILPMMVAGCLVTSTNLQAQSGFKLNVAAGFAKFQKASKFSSSDQPKGGLVYSIEPQFGLGSNLDIGLRFEQAFIKRPEILDEVLLYQSQSQSILSGVLTLTYRIGTSSTVQPYIGVGAGAYYTAKSDQTFYDTMNSFYEYPLPATAKIGGLGRVGLALGPITLEGAYNLVSNTSITNTVARKMLVGQNSYFSLKAGYTFGRSSR</sequence>
<evidence type="ECO:0008006" key="4">
    <source>
        <dbReference type="Google" id="ProtNLM"/>
    </source>
</evidence>
<keyword evidence="1" id="KW-0732">Signal</keyword>
<dbReference type="SUPFAM" id="SSF56925">
    <property type="entry name" value="OMPA-like"/>
    <property type="match status" value="1"/>
</dbReference>
<reference evidence="2" key="1">
    <citation type="submission" date="2020-09" db="EMBL/GenBank/DDBJ databases">
        <authorList>
            <person name="Kim M.K."/>
        </authorList>
    </citation>
    <scope>NUCLEOTIDE SEQUENCE</scope>
    <source>
        <strain evidence="2">BT704</strain>
    </source>
</reference>
<evidence type="ECO:0000313" key="3">
    <source>
        <dbReference type="Proteomes" id="UP000653797"/>
    </source>
</evidence>
<dbReference type="Proteomes" id="UP000653797">
    <property type="component" value="Unassembled WGS sequence"/>
</dbReference>
<feature type="chain" id="PRO_5037034799" description="Porin family protein" evidence="1">
    <location>
        <begin position="25"/>
        <end position="210"/>
    </location>
</feature>
<dbReference type="AlphaFoldDB" id="A0A927B0J8"/>
<accession>A0A927B0J8</accession>
<keyword evidence="3" id="KW-1185">Reference proteome</keyword>
<dbReference type="RefSeq" id="WP_191038796.1">
    <property type="nucleotide sequence ID" value="NZ_JACXAA010000003.1"/>
</dbReference>
<evidence type="ECO:0000313" key="2">
    <source>
        <dbReference type="EMBL" id="MBD2753164.1"/>
    </source>
</evidence>
<name>A0A927B0J8_9BACT</name>
<protein>
    <recommendedName>
        <fullName evidence="4">Porin family protein</fullName>
    </recommendedName>
</protein>
<dbReference type="InterPro" id="IPR011250">
    <property type="entry name" value="OMP/PagP_B-barrel"/>
</dbReference>
<dbReference type="PROSITE" id="PS51257">
    <property type="entry name" value="PROKAR_LIPOPROTEIN"/>
    <property type="match status" value="1"/>
</dbReference>
<proteinExistence type="predicted"/>
<gene>
    <name evidence="2" type="ORF">IC230_09720</name>
</gene>
<organism evidence="2 3">
    <name type="scientific">Spirosoma validum</name>
    <dbReference type="NCBI Taxonomy" id="2771355"/>
    <lineage>
        <taxon>Bacteria</taxon>
        <taxon>Pseudomonadati</taxon>
        <taxon>Bacteroidota</taxon>
        <taxon>Cytophagia</taxon>
        <taxon>Cytophagales</taxon>
        <taxon>Cytophagaceae</taxon>
        <taxon>Spirosoma</taxon>
    </lineage>
</organism>
<comment type="caution">
    <text evidence="2">The sequence shown here is derived from an EMBL/GenBank/DDBJ whole genome shotgun (WGS) entry which is preliminary data.</text>
</comment>
<dbReference type="Gene3D" id="2.40.160.20">
    <property type="match status" value="1"/>
</dbReference>
<dbReference type="EMBL" id="JACXAA010000003">
    <property type="protein sequence ID" value="MBD2753164.1"/>
    <property type="molecule type" value="Genomic_DNA"/>
</dbReference>
<evidence type="ECO:0000256" key="1">
    <source>
        <dbReference type="SAM" id="SignalP"/>
    </source>
</evidence>
<feature type="signal peptide" evidence="1">
    <location>
        <begin position="1"/>
        <end position="24"/>
    </location>
</feature>